<dbReference type="EMBL" id="JAAIYP010000032">
    <property type="protein sequence ID" value="NFV79556.1"/>
    <property type="molecule type" value="Genomic_DNA"/>
</dbReference>
<dbReference type="SUPFAM" id="SSF53335">
    <property type="entry name" value="S-adenosyl-L-methionine-dependent methyltransferases"/>
    <property type="match status" value="1"/>
</dbReference>
<sequence length="249" mass="26436">MNRKQLVAECFSAAAATYDSAAQAQAQAADRMVELVAGLKLPPRPTVLEVGCGTGLLTRRLLPRLGGDWMVTDLSPAMVAAAAAAIGPDQARFRVMDGESPDAMPGLFDLIVSNLAVQWFHDLGRAVNRLRARLAPGGTLAFSTLGHGSFANWVDAHAQLGLHAGTPAYPDTEALKARLPRNAQVLTETVKVRHADGRDFAHALKRIGAGTPVPGHIPLSAGALRRVFKILGGPFDIDYVIHYALIPAE</sequence>
<name>A0A7C9QUF5_9PROT</name>
<organism evidence="3 4">
    <name type="scientific">Magnetospirillum aberrantis SpK</name>
    <dbReference type="NCBI Taxonomy" id="908842"/>
    <lineage>
        <taxon>Bacteria</taxon>
        <taxon>Pseudomonadati</taxon>
        <taxon>Pseudomonadota</taxon>
        <taxon>Alphaproteobacteria</taxon>
        <taxon>Rhodospirillales</taxon>
        <taxon>Rhodospirillaceae</taxon>
        <taxon>Magnetospirillum</taxon>
    </lineage>
</organism>
<dbReference type="InterPro" id="IPR029063">
    <property type="entry name" value="SAM-dependent_MTases_sf"/>
</dbReference>
<keyword evidence="3" id="KW-0489">Methyltransferase</keyword>
<dbReference type="PANTHER" id="PTHR43861">
    <property type="entry name" value="TRANS-ACONITATE 2-METHYLTRANSFERASE-RELATED"/>
    <property type="match status" value="1"/>
</dbReference>
<evidence type="ECO:0000259" key="2">
    <source>
        <dbReference type="Pfam" id="PF13649"/>
    </source>
</evidence>
<evidence type="ECO:0000313" key="3">
    <source>
        <dbReference type="EMBL" id="NFV79556.1"/>
    </source>
</evidence>
<dbReference type="GO" id="GO:0008168">
    <property type="term" value="F:methyltransferase activity"/>
    <property type="evidence" value="ECO:0007669"/>
    <property type="project" value="UniProtKB-KW"/>
</dbReference>
<evidence type="ECO:0000256" key="1">
    <source>
        <dbReference type="ARBA" id="ARBA00022679"/>
    </source>
</evidence>
<accession>A0A7C9QUF5</accession>
<evidence type="ECO:0000313" key="4">
    <source>
        <dbReference type="Proteomes" id="UP000480684"/>
    </source>
</evidence>
<dbReference type="Pfam" id="PF13649">
    <property type="entry name" value="Methyltransf_25"/>
    <property type="match status" value="1"/>
</dbReference>
<dbReference type="AlphaFoldDB" id="A0A7C9QUF5"/>
<keyword evidence="1 3" id="KW-0808">Transferase</keyword>
<dbReference type="CDD" id="cd02440">
    <property type="entry name" value="AdoMet_MTases"/>
    <property type="match status" value="1"/>
</dbReference>
<dbReference type="Proteomes" id="UP000480684">
    <property type="component" value="Unassembled WGS sequence"/>
</dbReference>
<dbReference type="InterPro" id="IPR041698">
    <property type="entry name" value="Methyltransf_25"/>
</dbReference>
<proteinExistence type="predicted"/>
<dbReference type="Gene3D" id="3.40.50.150">
    <property type="entry name" value="Vaccinia Virus protein VP39"/>
    <property type="match status" value="1"/>
</dbReference>
<feature type="domain" description="Methyltransferase" evidence="2">
    <location>
        <begin position="47"/>
        <end position="138"/>
    </location>
</feature>
<comment type="caution">
    <text evidence="3">The sequence shown here is derived from an EMBL/GenBank/DDBJ whole genome shotgun (WGS) entry which is preliminary data.</text>
</comment>
<gene>
    <name evidence="3" type="ORF">G4223_05480</name>
</gene>
<keyword evidence="4" id="KW-1185">Reference proteome</keyword>
<reference evidence="3 4" key="1">
    <citation type="submission" date="2020-02" db="EMBL/GenBank/DDBJ databases">
        <authorList>
            <person name="Dziuba M."/>
            <person name="Kuznetsov B."/>
            <person name="Mardanov A."/>
            <person name="Ravin N."/>
            <person name="Grouzdev D."/>
        </authorList>
    </citation>
    <scope>NUCLEOTIDE SEQUENCE [LARGE SCALE GENOMIC DNA]</scope>
    <source>
        <strain evidence="3 4">SpK</strain>
    </source>
</reference>
<dbReference type="GO" id="GO:0032259">
    <property type="term" value="P:methylation"/>
    <property type="evidence" value="ECO:0007669"/>
    <property type="project" value="UniProtKB-KW"/>
</dbReference>
<protein>
    <submittedName>
        <fullName evidence="3">Methyltransferase domain-containing protein</fullName>
    </submittedName>
</protein>
<dbReference type="RefSeq" id="WP_163676153.1">
    <property type="nucleotide sequence ID" value="NZ_JAAIYP010000032.1"/>
</dbReference>